<keyword evidence="2" id="KW-1185">Reference proteome</keyword>
<evidence type="ECO:0000313" key="2">
    <source>
        <dbReference type="Proteomes" id="UP000192582"/>
    </source>
</evidence>
<dbReference type="Proteomes" id="UP000192582">
    <property type="component" value="Unassembled WGS sequence"/>
</dbReference>
<evidence type="ECO:0000313" key="1">
    <source>
        <dbReference type="EMBL" id="SMB85093.1"/>
    </source>
</evidence>
<protein>
    <submittedName>
        <fullName evidence="1">Uncharacterized protein</fullName>
    </submittedName>
</protein>
<dbReference type="EMBL" id="FWWU01000008">
    <property type="protein sequence ID" value="SMB85093.1"/>
    <property type="molecule type" value="Genomic_DNA"/>
</dbReference>
<name>A0A1W1UVI3_9DEIO</name>
<reference evidence="1 2" key="1">
    <citation type="submission" date="2017-04" db="EMBL/GenBank/DDBJ databases">
        <authorList>
            <person name="Afonso C.L."/>
            <person name="Miller P.J."/>
            <person name="Scott M.A."/>
            <person name="Spackman E."/>
            <person name="Goraichik I."/>
            <person name="Dimitrov K.M."/>
            <person name="Suarez D.L."/>
            <person name="Swayne D.E."/>
        </authorList>
    </citation>
    <scope>NUCLEOTIDE SEQUENCE [LARGE SCALE GENOMIC DNA]</scope>
    <source>
        <strain evidence="1 2">KR-140</strain>
    </source>
</reference>
<organism evidence="1 2">
    <name type="scientific">Deinococcus hopiensis KR-140</name>
    <dbReference type="NCBI Taxonomy" id="695939"/>
    <lineage>
        <taxon>Bacteria</taxon>
        <taxon>Thermotogati</taxon>
        <taxon>Deinococcota</taxon>
        <taxon>Deinococci</taxon>
        <taxon>Deinococcales</taxon>
        <taxon>Deinococcaceae</taxon>
        <taxon>Deinococcus</taxon>
    </lineage>
</organism>
<dbReference type="AlphaFoldDB" id="A0A1W1UVI3"/>
<sequence>MASTLAELGLPLGLVLKPRMDQPAAAFHIPILEFTAPMIVGDKLKIRRIGFFPELTVGGFWQLNLKGAGVAPQAV</sequence>
<accession>A0A1W1UVI3</accession>
<proteinExistence type="predicted"/>
<dbReference type="STRING" id="695939.SAMN00790413_03262"/>
<gene>
    <name evidence="1" type="ORF">SAMN00790413_03262</name>
</gene>